<gene>
    <name evidence="2" type="ORF">FZEAL_7183</name>
</gene>
<sequence length="149" mass="16774">MWSSPLQARDVPKYEPIDPEELKSRLGTTPLEHDSTERHSGMVYFCREENWGAPCFVYYPELDYACSELGPELKSHVGSVFVEPGVICRMATLNGQSRCAPTKIFAWPETQSGWSDLFQQQVPGGEGQLGYETTHFTCTKCTNCVRDAE</sequence>
<comment type="caution">
    <text evidence="2">The sequence shown here is derived from an EMBL/GenBank/DDBJ whole genome shotgun (WGS) entry which is preliminary data.</text>
</comment>
<dbReference type="OrthoDB" id="5052446at2759"/>
<dbReference type="EMBL" id="JABEYC010000568">
    <property type="protein sequence ID" value="KAF4976113.1"/>
    <property type="molecule type" value="Genomic_DNA"/>
</dbReference>
<proteinExistence type="predicted"/>
<dbReference type="Proteomes" id="UP000635477">
    <property type="component" value="Unassembled WGS sequence"/>
</dbReference>
<keyword evidence="3" id="KW-1185">Reference proteome</keyword>
<name>A0A8H4UGH2_9HYPO</name>
<evidence type="ECO:0000313" key="3">
    <source>
        <dbReference type="Proteomes" id="UP000635477"/>
    </source>
</evidence>
<evidence type="ECO:0000313" key="2">
    <source>
        <dbReference type="EMBL" id="KAF4976113.1"/>
    </source>
</evidence>
<feature type="compositionally biased region" description="Basic and acidic residues" evidence="1">
    <location>
        <begin position="10"/>
        <end position="24"/>
    </location>
</feature>
<protein>
    <submittedName>
        <fullName evidence="2">Uncharacterized protein</fullName>
    </submittedName>
</protein>
<feature type="region of interest" description="Disordered" evidence="1">
    <location>
        <begin position="1"/>
        <end position="34"/>
    </location>
</feature>
<reference evidence="2" key="2">
    <citation type="submission" date="2020-05" db="EMBL/GenBank/DDBJ databases">
        <authorList>
            <person name="Kim H.-S."/>
            <person name="Proctor R.H."/>
            <person name="Brown D.W."/>
        </authorList>
    </citation>
    <scope>NUCLEOTIDE SEQUENCE</scope>
    <source>
        <strain evidence="2">NRRL 22465</strain>
    </source>
</reference>
<organism evidence="2 3">
    <name type="scientific">Fusarium zealandicum</name>
    <dbReference type="NCBI Taxonomy" id="1053134"/>
    <lineage>
        <taxon>Eukaryota</taxon>
        <taxon>Fungi</taxon>
        <taxon>Dikarya</taxon>
        <taxon>Ascomycota</taxon>
        <taxon>Pezizomycotina</taxon>
        <taxon>Sordariomycetes</taxon>
        <taxon>Hypocreomycetidae</taxon>
        <taxon>Hypocreales</taxon>
        <taxon>Nectriaceae</taxon>
        <taxon>Fusarium</taxon>
        <taxon>Fusarium staphyleae species complex</taxon>
    </lineage>
</organism>
<reference evidence="2" key="1">
    <citation type="journal article" date="2020" name="BMC Genomics">
        <title>Correction to: Identification and distribution of gene clusters required for synthesis of sphingolipid metabolism inhibitors in diverse species of the filamentous fungus Fusarium.</title>
        <authorList>
            <person name="Kim H.S."/>
            <person name="Lohmar J.M."/>
            <person name="Busman M."/>
            <person name="Brown D.W."/>
            <person name="Naumann T.A."/>
            <person name="Divon H.H."/>
            <person name="Lysoe E."/>
            <person name="Uhlig S."/>
            <person name="Proctor R.H."/>
        </authorList>
    </citation>
    <scope>NUCLEOTIDE SEQUENCE</scope>
    <source>
        <strain evidence="2">NRRL 22465</strain>
    </source>
</reference>
<accession>A0A8H4UGH2</accession>
<dbReference type="AlphaFoldDB" id="A0A8H4UGH2"/>
<evidence type="ECO:0000256" key="1">
    <source>
        <dbReference type="SAM" id="MobiDB-lite"/>
    </source>
</evidence>